<dbReference type="EMBL" id="CP072943">
    <property type="protein sequence ID" value="QTX32584.1"/>
    <property type="molecule type" value="Genomic_DNA"/>
</dbReference>
<dbReference type="Gene3D" id="2.40.50.100">
    <property type="match status" value="1"/>
</dbReference>
<dbReference type="KEGG" id="aram:KAR29_01170"/>
<dbReference type="Proteomes" id="UP000671879">
    <property type="component" value="Chromosome"/>
</dbReference>
<keyword evidence="1" id="KW-1133">Transmembrane helix</keyword>
<keyword evidence="1" id="KW-0472">Membrane</keyword>
<reference evidence="3" key="1">
    <citation type="submission" date="2021-04" db="EMBL/GenBank/DDBJ databases">
        <title>A novel Synergistetes isolate from a pyrite-forming mixed culture.</title>
        <authorList>
            <person name="Bunk B."/>
            <person name="Sproer C."/>
            <person name="Spring S."/>
            <person name="Pester M."/>
        </authorList>
    </citation>
    <scope>NUCLEOTIDE SEQUENCE [LARGE SCALE GENOMIC DNA]</scope>
    <source>
        <strain evidence="3">J.5.4.2-T.3.5.2</strain>
    </source>
</reference>
<keyword evidence="1" id="KW-0812">Transmembrane</keyword>
<sequence length="357" mass="39081">MKIRFNTPEGKAADVRAGVRVPYAPAKRAFPRWRWYLVVLLVTSPLLFFLSKVAIGWLMASSPGVVYMERLSVNSPRPAVIENLSFGRGDFVEAGKPLLRLSDASLELLRAPLEAERRALLLQSPQSNPVSAQRRALVLAQEVTDYEARRLGIIEELFRKGAATRAEVDEAAGRVQRARADQIRSGADLEEAQRIFVDPNVPVRLAQIEAELKSLTEGKGPLEIRSPISGQILELFVGPGEAVGQGTPLALIADPERVCLITFVAAKDMRFVEPGRDVRVRFPDGTLMAASVDGSPLLAEPTPLSLAGPLADAGPALKVRLLPGEPLKGAYRVEGLPVTVYWGQRRPWHGRLPEKEE</sequence>
<evidence type="ECO:0000256" key="1">
    <source>
        <dbReference type="SAM" id="Phobius"/>
    </source>
</evidence>
<dbReference type="InterPro" id="IPR050739">
    <property type="entry name" value="MFP"/>
</dbReference>
<organism evidence="2 3">
    <name type="scientific">Aminithiophilus ramosus</name>
    <dbReference type="NCBI Taxonomy" id="3029084"/>
    <lineage>
        <taxon>Bacteria</taxon>
        <taxon>Thermotogati</taxon>
        <taxon>Synergistota</taxon>
        <taxon>Synergistia</taxon>
        <taxon>Synergistales</taxon>
        <taxon>Aminithiophilaceae</taxon>
        <taxon>Aminithiophilus</taxon>
    </lineage>
</organism>
<dbReference type="AlphaFoldDB" id="A0A9Q7AG81"/>
<evidence type="ECO:0000313" key="3">
    <source>
        <dbReference type="Proteomes" id="UP000671879"/>
    </source>
</evidence>
<accession>A0A9Q7AG81</accession>
<dbReference type="RefSeq" id="WP_274373829.1">
    <property type="nucleotide sequence ID" value="NZ_CP072943.1"/>
</dbReference>
<gene>
    <name evidence="2" type="ORF">KAR29_01170</name>
</gene>
<proteinExistence type="predicted"/>
<feature type="transmembrane region" description="Helical" evidence="1">
    <location>
        <begin position="35"/>
        <end position="60"/>
    </location>
</feature>
<name>A0A9Q7AG81_9BACT</name>
<dbReference type="Gene3D" id="1.10.287.470">
    <property type="entry name" value="Helix hairpin bin"/>
    <property type="match status" value="1"/>
</dbReference>
<evidence type="ECO:0000313" key="2">
    <source>
        <dbReference type="EMBL" id="QTX32584.1"/>
    </source>
</evidence>
<dbReference type="PANTHER" id="PTHR30386">
    <property type="entry name" value="MEMBRANE FUSION SUBUNIT OF EMRAB-TOLC MULTIDRUG EFFLUX PUMP"/>
    <property type="match status" value="1"/>
</dbReference>
<keyword evidence="3" id="KW-1185">Reference proteome</keyword>
<protein>
    <submittedName>
        <fullName evidence="2">HlyD family efflux transporter periplasmic adaptor subunit</fullName>
    </submittedName>
</protein>
<dbReference type="SUPFAM" id="SSF111369">
    <property type="entry name" value="HlyD-like secretion proteins"/>
    <property type="match status" value="1"/>
</dbReference>